<accession>A0A2D0PQ18</accession>
<gene>
    <name evidence="3" type="primary">zmp:0000000930</name>
</gene>
<feature type="region of interest" description="Disordered" evidence="1">
    <location>
        <begin position="149"/>
        <end position="169"/>
    </location>
</feature>
<dbReference type="GO" id="GO:0060048">
    <property type="term" value="P:cardiac muscle contraction"/>
    <property type="evidence" value="ECO:0007669"/>
    <property type="project" value="TreeGrafter"/>
</dbReference>
<dbReference type="OMA" id="ESYSACW"/>
<dbReference type="GO" id="GO:0030674">
    <property type="term" value="F:protein-macromolecule adaptor activity"/>
    <property type="evidence" value="ECO:0007669"/>
    <property type="project" value="TreeGrafter"/>
</dbReference>
<dbReference type="GO" id="GO:0003009">
    <property type="term" value="P:skeletal muscle contraction"/>
    <property type="evidence" value="ECO:0007669"/>
    <property type="project" value="TreeGrafter"/>
</dbReference>
<dbReference type="KEGG" id="ipu:108256382"/>
<dbReference type="GO" id="GO:0030241">
    <property type="term" value="P:skeletal muscle myosin thick filament assembly"/>
    <property type="evidence" value="ECO:0007669"/>
    <property type="project" value="TreeGrafter"/>
</dbReference>
<dbReference type="GO" id="GO:0030018">
    <property type="term" value="C:Z disc"/>
    <property type="evidence" value="ECO:0007669"/>
    <property type="project" value="TreeGrafter"/>
</dbReference>
<dbReference type="Proteomes" id="UP000221080">
    <property type="component" value="Chromosome 23"/>
</dbReference>
<dbReference type="InterPro" id="IPR023111">
    <property type="entry name" value="Titin-like_dom_sf"/>
</dbReference>
<protein>
    <submittedName>
        <fullName evidence="3">Uncharacterized protein zmp:0000000930</fullName>
    </submittedName>
</protein>
<dbReference type="GO" id="GO:0048769">
    <property type="term" value="P:sarcomerogenesis"/>
    <property type="evidence" value="ECO:0007669"/>
    <property type="project" value="TreeGrafter"/>
</dbReference>
<dbReference type="AlphaFoldDB" id="A0A2D0PQ18"/>
<dbReference type="InterPro" id="IPR015667">
    <property type="entry name" value="Telethonin"/>
</dbReference>
<reference evidence="3" key="2">
    <citation type="submission" date="2025-08" db="UniProtKB">
        <authorList>
            <consortium name="RefSeq"/>
        </authorList>
    </citation>
    <scope>IDENTIFICATION</scope>
    <source>
        <tissue evidence="3">Blood</tissue>
    </source>
</reference>
<dbReference type="Gene3D" id="2.20.160.10">
    <property type="entry name" value="titin domain like"/>
    <property type="match status" value="1"/>
</dbReference>
<proteinExistence type="predicted"/>
<dbReference type="GO" id="GO:0055008">
    <property type="term" value="P:cardiac muscle tissue morphogenesis"/>
    <property type="evidence" value="ECO:0007669"/>
    <property type="project" value="TreeGrafter"/>
</dbReference>
<keyword evidence="2" id="KW-1185">Reference proteome</keyword>
<name>A0A2D0PQ18_ICTPU</name>
<dbReference type="GO" id="GO:0070080">
    <property type="term" value="F:titin Z domain binding"/>
    <property type="evidence" value="ECO:0007669"/>
    <property type="project" value="TreeGrafter"/>
</dbReference>
<dbReference type="Pfam" id="PF09470">
    <property type="entry name" value="Telethonin"/>
    <property type="match status" value="1"/>
</dbReference>
<evidence type="ECO:0000256" key="1">
    <source>
        <dbReference type="SAM" id="MobiDB-lite"/>
    </source>
</evidence>
<dbReference type="RefSeq" id="XP_017308673.1">
    <property type="nucleotide sequence ID" value="XM_017453184.3"/>
</dbReference>
<dbReference type="GO" id="GO:0031432">
    <property type="term" value="F:titin binding"/>
    <property type="evidence" value="ECO:0007669"/>
    <property type="project" value="TreeGrafter"/>
</dbReference>
<dbReference type="PANTHER" id="PTHR15143:SF0">
    <property type="entry name" value="TELETHONIN"/>
    <property type="match status" value="1"/>
</dbReference>
<dbReference type="GeneID" id="108256382"/>
<dbReference type="GO" id="GO:0030240">
    <property type="term" value="P:skeletal muscle thin filament assembly"/>
    <property type="evidence" value="ECO:0007669"/>
    <property type="project" value="TreeGrafter"/>
</dbReference>
<dbReference type="GO" id="GO:0055003">
    <property type="term" value="P:cardiac myofibril assembly"/>
    <property type="evidence" value="ECO:0007669"/>
    <property type="project" value="TreeGrafter"/>
</dbReference>
<organism evidence="2 3">
    <name type="scientific">Ictalurus punctatus</name>
    <name type="common">Channel catfish</name>
    <name type="synonym">Silurus punctatus</name>
    <dbReference type="NCBI Taxonomy" id="7998"/>
    <lineage>
        <taxon>Eukaryota</taxon>
        <taxon>Metazoa</taxon>
        <taxon>Chordata</taxon>
        <taxon>Craniata</taxon>
        <taxon>Vertebrata</taxon>
        <taxon>Euteleostomi</taxon>
        <taxon>Actinopterygii</taxon>
        <taxon>Neopterygii</taxon>
        <taxon>Teleostei</taxon>
        <taxon>Ostariophysi</taxon>
        <taxon>Siluriformes</taxon>
        <taxon>Ictaluridae</taxon>
        <taxon>Ictalurus</taxon>
    </lineage>
</organism>
<reference evidence="2" key="1">
    <citation type="journal article" date="2016" name="Nat. Commun.">
        <title>The channel catfish genome sequence provides insights into the evolution of scale formation in teleosts.</title>
        <authorList>
            <person name="Liu Z."/>
            <person name="Liu S."/>
            <person name="Yao J."/>
            <person name="Bao L."/>
            <person name="Zhang J."/>
            <person name="Li Y."/>
            <person name="Jiang C."/>
            <person name="Sun L."/>
            <person name="Wang R."/>
            <person name="Zhang Y."/>
            <person name="Zhou T."/>
            <person name="Zeng Q."/>
            <person name="Fu Q."/>
            <person name="Gao S."/>
            <person name="Li N."/>
            <person name="Koren S."/>
            <person name="Jiang Y."/>
            <person name="Zimin A."/>
            <person name="Xu P."/>
            <person name="Phillippy A.M."/>
            <person name="Geng X."/>
            <person name="Song L."/>
            <person name="Sun F."/>
            <person name="Li C."/>
            <person name="Wang X."/>
            <person name="Chen A."/>
            <person name="Jin Y."/>
            <person name="Yuan Z."/>
            <person name="Yang Y."/>
            <person name="Tan S."/>
            <person name="Peatman E."/>
            <person name="Lu J."/>
            <person name="Qin Z."/>
            <person name="Dunham R."/>
            <person name="Li Z."/>
            <person name="Sonstegard T."/>
            <person name="Feng J."/>
            <person name="Danzmann R.G."/>
            <person name="Schroeder S."/>
            <person name="Scheffler B."/>
            <person name="Duke M.V."/>
            <person name="Ballard L."/>
            <person name="Kucuktas H."/>
            <person name="Kaltenboeck L."/>
            <person name="Liu H."/>
            <person name="Armbruster J."/>
            <person name="Xie Y."/>
            <person name="Kirby M.L."/>
            <person name="Tian Y."/>
            <person name="Flanagan M.E."/>
            <person name="Mu W."/>
            <person name="Waldbieser G.C."/>
        </authorList>
    </citation>
    <scope>NUCLEOTIDE SEQUENCE [LARGE SCALE GENOMIC DNA]</scope>
    <source>
        <strain evidence="2">SDA103</strain>
    </source>
</reference>
<evidence type="ECO:0000313" key="3">
    <source>
        <dbReference type="RefSeq" id="XP_017308673.1"/>
    </source>
</evidence>
<sequence>MMSKYKNSSTRLFKDDKTVKLPSIASYRSQLVLLSDVIRDEMHCLSRTPRSYLVNSYSDVKEVDESKRESYEATWLDLVMETRAEYKDTLTEKDSARKESYERKRVRHFVVRRFLDQTFCTGEDGTKLHKYRLPYKTALPLQIFVPRNLSTPPETHREPSPSCLSSDRDSEKTWSRKRVLWSSVEDIIQPERTEFRVRTLVSPARDLERDFQRT</sequence>
<dbReference type="GO" id="GO:0008307">
    <property type="term" value="F:structural constituent of muscle"/>
    <property type="evidence" value="ECO:0007669"/>
    <property type="project" value="TreeGrafter"/>
</dbReference>
<evidence type="ECO:0000313" key="2">
    <source>
        <dbReference type="Proteomes" id="UP000221080"/>
    </source>
</evidence>
<dbReference type="PANTHER" id="PTHR15143">
    <property type="entry name" value="TELETHONIN"/>
    <property type="match status" value="1"/>
</dbReference>
<dbReference type="OrthoDB" id="9949665at2759"/>
<dbReference type="CTD" id="100151586"/>
<dbReference type="GO" id="GO:0035995">
    <property type="term" value="P:detection of muscle stretch"/>
    <property type="evidence" value="ECO:0007669"/>
    <property type="project" value="TreeGrafter"/>
</dbReference>